<dbReference type="Pfam" id="PF08238">
    <property type="entry name" value="Sel1"/>
    <property type="match status" value="5"/>
</dbReference>
<keyword evidence="4" id="KW-1185">Reference proteome</keyword>
<dbReference type="SMART" id="SM00671">
    <property type="entry name" value="SEL1"/>
    <property type="match status" value="2"/>
</dbReference>
<dbReference type="InterPro" id="IPR006597">
    <property type="entry name" value="Sel1-like"/>
</dbReference>
<feature type="region of interest" description="Disordered" evidence="2">
    <location>
        <begin position="157"/>
        <end position="204"/>
    </location>
</feature>
<evidence type="ECO:0000256" key="1">
    <source>
        <dbReference type="ARBA" id="ARBA00022737"/>
    </source>
</evidence>
<name>A0A168MZF5_ABSGL</name>
<dbReference type="Proteomes" id="UP000078561">
    <property type="component" value="Unassembled WGS sequence"/>
</dbReference>
<dbReference type="InParanoid" id="A0A168MZF5"/>
<organism evidence="3">
    <name type="scientific">Absidia glauca</name>
    <name type="common">Pin mould</name>
    <dbReference type="NCBI Taxonomy" id="4829"/>
    <lineage>
        <taxon>Eukaryota</taxon>
        <taxon>Fungi</taxon>
        <taxon>Fungi incertae sedis</taxon>
        <taxon>Mucoromycota</taxon>
        <taxon>Mucoromycotina</taxon>
        <taxon>Mucoromycetes</taxon>
        <taxon>Mucorales</taxon>
        <taxon>Cunninghamellaceae</taxon>
        <taxon>Absidia</taxon>
    </lineage>
</organism>
<feature type="compositionally biased region" description="Pro residues" evidence="2">
    <location>
        <begin position="169"/>
        <end position="182"/>
    </location>
</feature>
<dbReference type="EMBL" id="LT552789">
    <property type="protein sequence ID" value="SAL99501.1"/>
    <property type="molecule type" value="Genomic_DNA"/>
</dbReference>
<keyword evidence="1" id="KW-0677">Repeat</keyword>
<dbReference type="PANTHER" id="PTHR46430:SF2">
    <property type="entry name" value="CHITIN SYNTHASE REGULATORY FACTOR 4"/>
    <property type="match status" value="1"/>
</dbReference>
<evidence type="ECO:0000313" key="4">
    <source>
        <dbReference type="Proteomes" id="UP000078561"/>
    </source>
</evidence>
<dbReference type="AlphaFoldDB" id="A0A168MZF5"/>
<gene>
    <name evidence="3" type="primary">ABSGL_05128.1 scaffold 6524</name>
</gene>
<dbReference type="STRING" id="4829.A0A168MZF5"/>
<evidence type="ECO:0008006" key="5">
    <source>
        <dbReference type="Google" id="ProtNLM"/>
    </source>
</evidence>
<dbReference type="InterPro" id="IPR011990">
    <property type="entry name" value="TPR-like_helical_dom_sf"/>
</dbReference>
<evidence type="ECO:0000256" key="2">
    <source>
        <dbReference type="SAM" id="MobiDB-lite"/>
    </source>
</evidence>
<dbReference type="Gene3D" id="1.25.40.10">
    <property type="entry name" value="Tetratricopeptide repeat domain"/>
    <property type="match status" value="2"/>
</dbReference>
<dbReference type="SUPFAM" id="SSF81901">
    <property type="entry name" value="HCP-like"/>
    <property type="match status" value="1"/>
</dbReference>
<sequence>MSVYSPKINTSLVMDNVFMPTPSPTRTSSMFPLSPVLHLSDSDSDNDDDSSPLRFYVANPGANDNRNSQLANDTPLTAEQAHAMAPPPPSTQGQQDEERRVVKDLPPLVVSTTPLVRRQSKTQQDDLTMQHAPFYSISDTVEYQPHHLRASVLEPVSNTASHTHSPLLLIPPAPSQPPPPPTSKDALVTTPTTKTPPPSNPISYSLVHHPGAIKLYRDMAEKTQDDGIQLNYAKYLLEAAGTDLLSHKQKSALQNEGLLWIRRLSKKGVGEAALMEAMWMEMDLFGYKSYHGARIDRLYHIAIQAGVPLASYQLALRKESSQTTHPYDIFRLYQKAADLNCVEALYKMAKIYLFGELDQAQDYKNGMNYLVSAAHAATETCHEPPYALALILTNKHTKVTLPSNLALAYGGMTQAVDYMDKSARLGNVGAKNRLGHILEHGAPPGVAMDIARAFTLYEQAAQHHHLQSMLALSRLYNHGCHGPDDDDKEEWRLAQDTSRWFHTHPKDPVQSFEWCQRAAKGGLPDALYLLG</sequence>
<proteinExistence type="predicted"/>
<accession>A0A168MZF5</accession>
<protein>
    <recommendedName>
        <fullName evidence="5">HCP-like protein</fullName>
    </recommendedName>
</protein>
<evidence type="ECO:0000313" key="3">
    <source>
        <dbReference type="EMBL" id="SAL99501.1"/>
    </source>
</evidence>
<dbReference type="InterPro" id="IPR051726">
    <property type="entry name" value="Chitin_Synth_Reg"/>
</dbReference>
<feature type="region of interest" description="Disordered" evidence="2">
    <location>
        <begin position="39"/>
        <end position="103"/>
    </location>
</feature>
<dbReference type="PANTHER" id="PTHR46430">
    <property type="entry name" value="PROTEIN SKT5-RELATED"/>
    <property type="match status" value="1"/>
</dbReference>
<feature type="compositionally biased region" description="Polar residues" evidence="2">
    <location>
        <begin position="62"/>
        <end position="77"/>
    </location>
</feature>
<dbReference type="OrthoDB" id="272077at2759"/>
<reference evidence="3" key="1">
    <citation type="submission" date="2016-04" db="EMBL/GenBank/DDBJ databases">
        <authorList>
            <person name="Evans L.H."/>
            <person name="Alamgir A."/>
            <person name="Owens N."/>
            <person name="Weber N.D."/>
            <person name="Virtaneva K."/>
            <person name="Barbian K."/>
            <person name="Babar A."/>
            <person name="Rosenke K."/>
        </authorList>
    </citation>
    <scope>NUCLEOTIDE SEQUENCE [LARGE SCALE GENOMIC DNA]</scope>
    <source>
        <strain evidence="3">CBS 101.48</strain>
    </source>
</reference>